<gene>
    <name evidence="1" type="ORF">AKAME5_002654800</name>
</gene>
<accession>A0AAD3NNR5</accession>
<name>A0AAD3NNR5_LATJO</name>
<evidence type="ECO:0000313" key="1">
    <source>
        <dbReference type="EMBL" id="GLD75215.1"/>
    </source>
</evidence>
<organism evidence="1 2">
    <name type="scientific">Lates japonicus</name>
    <name type="common">Japanese lates</name>
    <dbReference type="NCBI Taxonomy" id="270547"/>
    <lineage>
        <taxon>Eukaryota</taxon>
        <taxon>Metazoa</taxon>
        <taxon>Chordata</taxon>
        <taxon>Craniata</taxon>
        <taxon>Vertebrata</taxon>
        <taxon>Euteleostomi</taxon>
        <taxon>Actinopterygii</taxon>
        <taxon>Neopterygii</taxon>
        <taxon>Teleostei</taxon>
        <taxon>Neoteleostei</taxon>
        <taxon>Acanthomorphata</taxon>
        <taxon>Carangaria</taxon>
        <taxon>Carangaria incertae sedis</taxon>
        <taxon>Centropomidae</taxon>
        <taxon>Lates</taxon>
    </lineage>
</organism>
<dbReference type="Pfam" id="PF15489">
    <property type="entry name" value="CTC1"/>
    <property type="match status" value="1"/>
</dbReference>
<dbReference type="AlphaFoldDB" id="A0AAD3NNR5"/>
<dbReference type="InterPro" id="IPR029156">
    <property type="entry name" value="CTC1"/>
</dbReference>
<keyword evidence="2" id="KW-1185">Reference proteome</keyword>
<proteinExistence type="predicted"/>
<dbReference type="EMBL" id="BRZM01002778">
    <property type="protein sequence ID" value="GLD75215.1"/>
    <property type="molecule type" value="Genomic_DNA"/>
</dbReference>
<comment type="caution">
    <text evidence="1">The sequence shown here is derived from an EMBL/GenBank/DDBJ whole genome shotgun (WGS) entry which is preliminary data.</text>
</comment>
<sequence length="203" mass="22703">MADREEEEEDALHPHLLTDPLPVDMDSLQLFLDQFQSRSEAETTWLKEIFTFITQQVCPVLTGPAPPATDESLTGQSSNQLQVRGQMLQDNMAITHTLPVSYRPVSVSELVSWQHLACVSHLSWSTNQQRAWAREAELSLPGHKALPRVSLLLIGCLREGRGGEWRLTDASGSVRCECLSPSPQWLDRPVLPPAGRRRNAACR</sequence>
<reference evidence="1" key="1">
    <citation type="submission" date="2022-08" db="EMBL/GenBank/DDBJ databases">
        <title>Genome sequencing of akame (Lates japonicus).</title>
        <authorList>
            <person name="Hashiguchi Y."/>
            <person name="Takahashi H."/>
        </authorList>
    </citation>
    <scope>NUCLEOTIDE SEQUENCE</scope>
    <source>
        <strain evidence="1">Kochi</strain>
    </source>
</reference>
<dbReference type="GO" id="GO:0003697">
    <property type="term" value="F:single-stranded DNA binding"/>
    <property type="evidence" value="ECO:0007669"/>
    <property type="project" value="InterPro"/>
</dbReference>
<dbReference type="Proteomes" id="UP001279410">
    <property type="component" value="Unassembled WGS sequence"/>
</dbReference>
<protein>
    <submittedName>
        <fullName evidence="1">CST complex subunit CTC1-like protein</fullName>
    </submittedName>
</protein>
<evidence type="ECO:0000313" key="2">
    <source>
        <dbReference type="Proteomes" id="UP001279410"/>
    </source>
</evidence>